<name>A0ABT4L6E6_9SPHI</name>
<dbReference type="RefSeq" id="WP_269426557.1">
    <property type="nucleotide sequence ID" value="NZ_JAPWGM010000001.1"/>
</dbReference>
<dbReference type="InterPro" id="IPR029044">
    <property type="entry name" value="Nucleotide-diphossugar_trans"/>
</dbReference>
<evidence type="ECO:0000259" key="3">
    <source>
        <dbReference type="Pfam" id="PF02709"/>
    </source>
</evidence>
<dbReference type="Proteomes" id="UP001144347">
    <property type="component" value="Unassembled WGS sequence"/>
</dbReference>
<dbReference type="InterPro" id="IPR027791">
    <property type="entry name" value="Galactosyl_T_C"/>
</dbReference>
<keyword evidence="1" id="KW-0808">Transferase</keyword>
<evidence type="ECO:0000256" key="1">
    <source>
        <dbReference type="ARBA" id="ARBA00022679"/>
    </source>
</evidence>
<comment type="caution">
    <text evidence="4">The sequence shown here is derived from an EMBL/GenBank/DDBJ whole genome shotgun (WGS) entry which is preliminary data.</text>
</comment>
<dbReference type="InterPro" id="IPR050834">
    <property type="entry name" value="Glycosyltransf_2"/>
</dbReference>
<accession>A0ABT4L6E6</accession>
<dbReference type="Gene3D" id="3.90.550.10">
    <property type="entry name" value="Spore Coat Polysaccharide Biosynthesis Protein SpsA, Chain A"/>
    <property type="match status" value="1"/>
</dbReference>
<dbReference type="PANTHER" id="PTHR43685:SF3">
    <property type="entry name" value="SLR2126 PROTEIN"/>
    <property type="match status" value="1"/>
</dbReference>
<organism evidence="4 5">
    <name type="scientific">Pedobacter punctiformis</name>
    <dbReference type="NCBI Taxonomy" id="3004097"/>
    <lineage>
        <taxon>Bacteria</taxon>
        <taxon>Pseudomonadati</taxon>
        <taxon>Bacteroidota</taxon>
        <taxon>Sphingobacteriia</taxon>
        <taxon>Sphingobacteriales</taxon>
        <taxon>Sphingobacteriaceae</taxon>
        <taxon>Pedobacter</taxon>
    </lineage>
</organism>
<dbReference type="CDD" id="cd06420">
    <property type="entry name" value="GT2_Chondriotin_Pol_N"/>
    <property type="match status" value="1"/>
</dbReference>
<proteinExistence type="predicted"/>
<dbReference type="PANTHER" id="PTHR43685">
    <property type="entry name" value="GLYCOSYLTRANSFERASE"/>
    <property type="match status" value="1"/>
</dbReference>
<sequence>MRKELPSVALLISTYNWPEALELVLLSIVKQTRMPDEIVIADDGSKENTKALIERFKSEFNLPIKHVWHEDKGFRKSLILNLAVKQITSSYIIEIDGDIIVHPKFVADHLKGAQAGYFVQGSRAMITEEKANEILKTKDINFSVFTSGLYSRFNALRIPVLTKIFLLDPSNPFHIKGCNLAFWRKDYIKVNGYYNGFEGWGGEDYEFAARLLHSGIKRRRLKMAALAFHIFHKENSRSNTGPNDKIYRRTLSEKLTFCDNGYDQV</sequence>
<feature type="domain" description="Glycosyltransferase 2-like" evidence="2">
    <location>
        <begin position="11"/>
        <end position="139"/>
    </location>
</feature>
<protein>
    <submittedName>
        <fullName evidence="4">Glycosyltransferase family 2 protein</fullName>
    </submittedName>
</protein>
<dbReference type="InterPro" id="IPR001173">
    <property type="entry name" value="Glyco_trans_2-like"/>
</dbReference>
<keyword evidence="5" id="KW-1185">Reference proteome</keyword>
<evidence type="ECO:0000259" key="2">
    <source>
        <dbReference type="Pfam" id="PF00535"/>
    </source>
</evidence>
<dbReference type="Pfam" id="PF00535">
    <property type="entry name" value="Glycos_transf_2"/>
    <property type="match status" value="1"/>
</dbReference>
<feature type="domain" description="Galactosyltransferase C-terminal" evidence="3">
    <location>
        <begin position="175"/>
        <end position="233"/>
    </location>
</feature>
<dbReference type="SUPFAM" id="SSF53448">
    <property type="entry name" value="Nucleotide-diphospho-sugar transferases"/>
    <property type="match status" value="1"/>
</dbReference>
<evidence type="ECO:0000313" key="5">
    <source>
        <dbReference type="Proteomes" id="UP001144347"/>
    </source>
</evidence>
<evidence type="ECO:0000313" key="4">
    <source>
        <dbReference type="EMBL" id="MCZ4243495.1"/>
    </source>
</evidence>
<reference evidence="4" key="1">
    <citation type="submission" date="2022-12" db="EMBL/GenBank/DDBJ databases">
        <title>Genome sequence of HCMS5-2.</title>
        <authorList>
            <person name="Woo H."/>
        </authorList>
    </citation>
    <scope>NUCLEOTIDE SEQUENCE</scope>
    <source>
        <strain evidence="4">HCMS5-2</strain>
    </source>
</reference>
<dbReference type="Pfam" id="PF02709">
    <property type="entry name" value="Glyco_transf_7C"/>
    <property type="match status" value="1"/>
</dbReference>
<dbReference type="EMBL" id="JAPWGM010000001">
    <property type="protein sequence ID" value="MCZ4243495.1"/>
    <property type="molecule type" value="Genomic_DNA"/>
</dbReference>
<gene>
    <name evidence="4" type="ORF">O0955_05700</name>
</gene>